<keyword evidence="3" id="KW-0813">Transport</keyword>
<proteinExistence type="inferred from homology"/>
<dbReference type="InterPro" id="IPR011606">
    <property type="entry name" value="Brnchd-chn_aa_trnsp_permease"/>
</dbReference>
<dbReference type="Pfam" id="PF03591">
    <property type="entry name" value="AzlC"/>
    <property type="match status" value="1"/>
</dbReference>
<keyword evidence="5 8" id="KW-0812">Transmembrane</keyword>
<feature type="transmembrane region" description="Helical" evidence="8">
    <location>
        <begin position="203"/>
        <end position="222"/>
    </location>
</feature>
<evidence type="ECO:0000256" key="3">
    <source>
        <dbReference type="ARBA" id="ARBA00022448"/>
    </source>
</evidence>
<feature type="transmembrane region" description="Helical" evidence="8">
    <location>
        <begin position="228"/>
        <end position="246"/>
    </location>
</feature>
<organism evidence="9 10">
    <name type="scientific">Novibacillus thermophilus</name>
    <dbReference type="NCBI Taxonomy" id="1471761"/>
    <lineage>
        <taxon>Bacteria</taxon>
        <taxon>Bacillati</taxon>
        <taxon>Bacillota</taxon>
        <taxon>Bacilli</taxon>
        <taxon>Bacillales</taxon>
        <taxon>Thermoactinomycetaceae</taxon>
        <taxon>Novibacillus</taxon>
    </lineage>
</organism>
<feature type="transmembrane region" description="Helical" evidence="8">
    <location>
        <begin position="148"/>
        <end position="168"/>
    </location>
</feature>
<evidence type="ECO:0000256" key="1">
    <source>
        <dbReference type="ARBA" id="ARBA00004651"/>
    </source>
</evidence>
<feature type="transmembrane region" description="Helical" evidence="8">
    <location>
        <begin position="325"/>
        <end position="351"/>
    </location>
</feature>
<evidence type="ECO:0008006" key="11">
    <source>
        <dbReference type="Google" id="ProtNLM"/>
    </source>
</evidence>
<accession>A0A1U9K414</accession>
<evidence type="ECO:0000256" key="5">
    <source>
        <dbReference type="ARBA" id="ARBA00022692"/>
    </source>
</evidence>
<feature type="transmembrane region" description="Helical" evidence="8">
    <location>
        <begin position="295"/>
        <end position="313"/>
    </location>
</feature>
<keyword evidence="10" id="KW-1185">Reference proteome</keyword>
<dbReference type="Pfam" id="PF05437">
    <property type="entry name" value="AzlD"/>
    <property type="match status" value="1"/>
</dbReference>
<feature type="transmembrane region" description="Helical" evidence="8">
    <location>
        <begin position="258"/>
        <end position="275"/>
    </location>
</feature>
<gene>
    <name evidence="9" type="ORF">B0W44_02345</name>
</gene>
<dbReference type="GO" id="GO:0005886">
    <property type="term" value="C:plasma membrane"/>
    <property type="evidence" value="ECO:0007669"/>
    <property type="project" value="UniProtKB-SubCell"/>
</dbReference>
<dbReference type="Proteomes" id="UP000188603">
    <property type="component" value="Chromosome"/>
</dbReference>
<comment type="similarity">
    <text evidence="2">Belongs to the AzlC family.</text>
</comment>
<dbReference type="PANTHER" id="PTHR34979">
    <property type="entry name" value="INNER MEMBRANE PROTEIN YGAZ"/>
    <property type="match status" value="1"/>
</dbReference>
<dbReference type="GO" id="GO:1903785">
    <property type="term" value="P:L-valine transmembrane transport"/>
    <property type="evidence" value="ECO:0007669"/>
    <property type="project" value="TreeGrafter"/>
</dbReference>
<evidence type="ECO:0000313" key="9">
    <source>
        <dbReference type="EMBL" id="AQS54781.1"/>
    </source>
</evidence>
<keyword evidence="4" id="KW-1003">Cell membrane</keyword>
<name>A0A1U9K414_9BACL</name>
<dbReference type="PANTHER" id="PTHR34979:SF1">
    <property type="entry name" value="INNER MEMBRANE PROTEIN YGAZ"/>
    <property type="match status" value="1"/>
</dbReference>
<comment type="subcellular location">
    <subcellularLocation>
        <location evidence="1">Cell membrane</location>
        <topology evidence="1">Multi-pass membrane protein</topology>
    </subcellularLocation>
</comment>
<sequence length="356" mass="37947">MRFTLTKATPLGQAEQSGWTLFRAGLMKGLPIAVGYFAIATTFGLIAVSVGLNVWQAAAMSLFVFAGASQFVALELMAAGTGMAEIVVTTFILNLRHLLMSTVIAERLKATSKWSSILSFGITDETFVVSTVSDSDVPNKKGATLSPAYLGGIMLIAYSWWFAGTVVGSLFAQWIPVTLATSLGVALYAMFIGLLVPSVRRSWKIGAVALISAGIAWGSEWLPGLSGGWGIIVATVVASTLGVILFGKKEGIIVPDNYWWIVAGMALVTFLPRLLPMLLLKDLTLPWWLKEWLQFVPYAALGALIFPGILTVIPEHPWVGLAAGAVAVALALVQKQILVVVAGAVMTVYVAQLFLT</sequence>
<evidence type="ECO:0000256" key="4">
    <source>
        <dbReference type="ARBA" id="ARBA00022475"/>
    </source>
</evidence>
<dbReference type="EMBL" id="CP019699">
    <property type="protein sequence ID" value="AQS54781.1"/>
    <property type="molecule type" value="Genomic_DNA"/>
</dbReference>
<keyword evidence="6 8" id="KW-1133">Transmembrane helix</keyword>
<evidence type="ECO:0000256" key="8">
    <source>
        <dbReference type="SAM" id="Phobius"/>
    </source>
</evidence>
<dbReference type="AlphaFoldDB" id="A0A1U9K414"/>
<reference evidence="9 10" key="1">
    <citation type="journal article" date="2015" name="Int. J. Syst. Evol. Microbiol.">
        <title>Novibacillus thermophilus gen. nov., sp. nov., a Gram-staining-negative and moderately thermophilic member of the family Thermoactinomycetaceae.</title>
        <authorList>
            <person name="Yang G."/>
            <person name="Chen J."/>
            <person name="Zhou S."/>
        </authorList>
    </citation>
    <scope>NUCLEOTIDE SEQUENCE [LARGE SCALE GENOMIC DNA]</scope>
    <source>
        <strain evidence="9 10">SG-1</strain>
    </source>
</reference>
<keyword evidence="7 8" id="KW-0472">Membrane</keyword>
<protein>
    <recommendedName>
        <fullName evidence="11">Branched-chain amino acid ABC transporter permease</fullName>
    </recommendedName>
</protein>
<feature type="transmembrane region" description="Helical" evidence="8">
    <location>
        <begin position="33"/>
        <end position="55"/>
    </location>
</feature>
<dbReference type="KEGG" id="ntr:B0W44_02345"/>
<dbReference type="InterPro" id="IPR008407">
    <property type="entry name" value="Brnchd-chn_aa_trnsp_AzlD"/>
</dbReference>
<evidence type="ECO:0000256" key="6">
    <source>
        <dbReference type="ARBA" id="ARBA00022989"/>
    </source>
</evidence>
<evidence type="ECO:0000313" key="10">
    <source>
        <dbReference type="Proteomes" id="UP000188603"/>
    </source>
</evidence>
<feature type="transmembrane region" description="Helical" evidence="8">
    <location>
        <begin position="174"/>
        <end position="196"/>
    </location>
</feature>
<evidence type="ECO:0000256" key="2">
    <source>
        <dbReference type="ARBA" id="ARBA00010735"/>
    </source>
</evidence>
<evidence type="ECO:0000256" key="7">
    <source>
        <dbReference type="ARBA" id="ARBA00023136"/>
    </source>
</evidence>